<dbReference type="EMBL" id="JAAGKO020000031">
    <property type="protein sequence ID" value="MDI5965117.1"/>
    <property type="molecule type" value="Genomic_DNA"/>
</dbReference>
<evidence type="ECO:0000313" key="4">
    <source>
        <dbReference type="EMBL" id="MDI5972722.1"/>
    </source>
</evidence>
<keyword evidence="5" id="KW-1185">Reference proteome</keyword>
<dbReference type="EC" id="2.-.-.-" evidence="4"/>
<proteinExistence type="predicted"/>
<keyword evidence="4" id="KW-0808">Transferase</keyword>
<evidence type="ECO:0000256" key="1">
    <source>
        <dbReference type="SAM" id="MobiDB-lite"/>
    </source>
</evidence>
<dbReference type="Proteomes" id="UP001156398">
    <property type="component" value="Unassembled WGS sequence"/>
</dbReference>
<feature type="region of interest" description="Disordered" evidence="1">
    <location>
        <begin position="32"/>
        <end position="60"/>
    </location>
</feature>
<dbReference type="AlphaFoldDB" id="A0AA90H991"/>
<feature type="chain" id="PRO_5041706886" evidence="2">
    <location>
        <begin position="20"/>
        <end position="187"/>
    </location>
</feature>
<dbReference type="EMBL" id="JABXJJ020000036">
    <property type="protein sequence ID" value="MDI5972722.1"/>
    <property type="molecule type" value="Genomic_DNA"/>
</dbReference>
<dbReference type="GO" id="GO:0016740">
    <property type="term" value="F:transferase activity"/>
    <property type="evidence" value="ECO:0007669"/>
    <property type="project" value="UniProtKB-KW"/>
</dbReference>
<feature type="compositionally biased region" description="Low complexity" evidence="1">
    <location>
        <begin position="34"/>
        <end position="60"/>
    </location>
</feature>
<accession>A0AA90H991</accession>
<evidence type="ECO:0000313" key="3">
    <source>
        <dbReference type="EMBL" id="MDI5965117.1"/>
    </source>
</evidence>
<comment type="caution">
    <text evidence="4">The sequence shown here is derived from an EMBL/GenBank/DDBJ whole genome shotgun (WGS) entry which is preliminary data.</text>
</comment>
<evidence type="ECO:0000313" key="5">
    <source>
        <dbReference type="Proteomes" id="UP001156398"/>
    </source>
</evidence>
<evidence type="ECO:0000256" key="2">
    <source>
        <dbReference type="SAM" id="SignalP"/>
    </source>
</evidence>
<organism evidence="4">
    <name type="scientific">Streptantibioticus silvisoli</name>
    <dbReference type="NCBI Taxonomy" id="2705255"/>
    <lineage>
        <taxon>Bacteria</taxon>
        <taxon>Bacillati</taxon>
        <taxon>Actinomycetota</taxon>
        <taxon>Actinomycetes</taxon>
        <taxon>Kitasatosporales</taxon>
        <taxon>Streptomycetaceae</taxon>
        <taxon>Streptantibioticus</taxon>
    </lineage>
</organism>
<dbReference type="RefSeq" id="WP_271316171.1">
    <property type="nucleotide sequence ID" value="NZ_JAAGKO020000031.1"/>
</dbReference>
<name>A0AA90H991_9ACTN</name>
<reference evidence="4 5" key="1">
    <citation type="submission" date="2023-05" db="EMBL/GenBank/DDBJ databases">
        <title>Streptantibioticus silvisoli sp. nov., acidotolerant actinomycetes 1 from pine litter.</title>
        <authorList>
            <person name="Swiecimska M."/>
            <person name="Golinska P."/>
            <person name="Sangal V."/>
            <person name="Wachnowicz B."/>
            <person name="Goodfellow M."/>
        </authorList>
    </citation>
    <scope>NUCLEOTIDE SEQUENCE</scope>
    <source>
        <strain evidence="4">SL13</strain>
        <strain evidence="3 5">SL54</strain>
    </source>
</reference>
<feature type="signal peptide" evidence="2">
    <location>
        <begin position="1"/>
        <end position="19"/>
    </location>
</feature>
<keyword evidence="2" id="KW-0732">Signal</keyword>
<sequence length="187" mass="18636">MAKVSSASIVTALTTAALAAVGVLAWQASAAPDHAGSAPRPSASASRHSAPPGPSAAQKKALALPAASGTGKRVVYSPGRHRVWLVAADGTVARTYAVAPGTVSPVAGTYKVTGHSALITGSDGVPVNHIVYFAVFQSVSIAFDAASDGSFPTPDPAKRTGAIREHVADAGAMWSFAPVGTKVVVVA</sequence>
<protein>
    <submittedName>
        <fullName evidence="4">L,D-transpeptidase</fullName>
        <ecNumber evidence="4">2.-.-.-</ecNumber>
    </submittedName>
</protein>
<dbReference type="InterPro" id="IPR005490">
    <property type="entry name" value="LD_TPept_cat_dom"/>
</dbReference>
<gene>
    <name evidence="3" type="ORF">POF43_020730</name>
    <name evidence="4" type="ORF">POF50_025840</name>
</gene>
<dbReference type="CDD" id="cd16913">
    <property type="entry name" value="YkuD_like"/>
    <property type="match status" value="1"/>
</dbReference>